<dbReference type="EMBL" id="CP063849">
    <property type="protein sequence ID" value="QOY89755.1"/>
    <property type="molecule type" value="Genomic_DNA"/>
</dbReference>
<evidence type="ECO:0008006" key="4">
    <source>
        <dbReference type="Google" id="ProtNLM"/>
    </source>
</evidence>
<dbReference type="SUPFAM" id="SSF48452">
    <property type="entry name" value="TPR-like"/>
    <property type="match status" value="1"/>
</dbReference>
<gene>
    <name evidence="2" type="ORF">IRI77_07330</name>
</gene>
<proteinExistence type="predicted"/>
<reference evidence="2 3" key="1">
    <citation type="submission" date="2020-10" db="EMBL/GenBank/DDBJ databases">
        <title>Complete genome sequence of Paludibaculum fermentans P105T, a facultatively anaerobic acidobacterium capable of dissimilatory Fe(III) reduction.</title>
        <authorList>
            <person name="Dedysh S.N."/>
            <person name="Beletsky A.V."/>
            <person name="Kulichevskaya I.S."/>
            <person name="Mardanov A.V."/>
            <person name="Ravin N.V."/>
        </authorList>
    </citation>
    <scope>NUCLEOTIDE SEQUENCE [LARGE SCALE GENOMIC DNA]</scope>
    <source>
        <strain evidence="2 3">P105</strain>
    </source>
</reference>
<dbReference type="AlphaFoldDB" id="A0A7S7SN59"/>
<accession>A0A7S7SN59</accession>
<dbReference type="Gene3D" id="1.25.40.10">
    <property type="entry name" value="Tetratricopeptide repeat domain"/>
    <property type="match status" value="1"/>
</dbReference>
<evidence type="ECO:0000313" key="2">
    <source>
        <dbReference type="EMBL" id="QOY89755.1"/>
    </source>
</evidence>
<evidence type="ECO:0000256" key="1">
    <source>
        <dbReference type="SAM" id="MobiDB-lite"/>
    </source>
</evidence>
<dbReference type="KEGG" id="pfer:IRI77_07330"/>
<keyword evidence="3" id="KW-1185">Reference proteome</keyword>
<protein>
    <recommendedName>
        <fullName evidence="4">Tetratricopeptide repeat protein</fullName>
    </recommendedName>
</protein>
<organism evidence="2 3">
    <name type="scientific">Paludibaculum fermentans</name>
    <dbReference type="NCBI Taxonomy" id="1473598"/>
    <lineage>
        <taxon>Bacteria</taxon>
        <taxon>Pseudomonadati</taxon>
        <taxon>Acidobacteriota</taxon>
        <taxon>Terriglobia</taxon>
        <taxon>Bryobacterales</taxon>
        <taxon>Bryobacteraceae</taxon>
        <taxon>Paludibaculum</taxon>
    </lineage>
</organism>
<name>A0A7S7SN59_PALFE</name>
<dbReference type="Proteomes" id="UP000593892">
    <property type="component" value="Chromosome"/>
</dbReference>
<dbReference type="InterPro" id="IPR011990">
    <property type="entry name" value="TPR-like_helical_dom_sf"/>
</dbReference>
<evidence type="ECO:0000313" key="3">
    <source>
        <dbReference type="Proteomes" id="UP000593892"/>
    </source>
</evidence>
<sequence length="599" mass="65699">MRPRSSLPNPSREGVIADASKRAQVEPRPSGSGGVTAILQPASKLLPLLALLLLTLPLHAAWNESKSGPFIVYTDAGDDRARAALYHLEQFRFIFGEAIGRKELTSVWPITVIVAKPSKNPLPPRIGFTRDGWLVTWPAGTTPPVAWFRQLAVMFIEDNLAGRIPDEYEAAMADLFSTMELKGGKVVLGVPPPQDARTRTWALLQYLLTNPESAVRTKVLLSNLANGAEPDAAFRNAFGKPKAAIDAEVEQYLKTGNFLTVTLPGRPLDQDRAFTFVPMLPSRLRVLPGDELMAQQAPPDKVRIAYQNAQNERPGPLGFEGLGLALLAEKQPEDAKKALHQMALDTENAGTRGLFELGLLEKDKKLLERAATRNPRWAEPYAQLAAMEPGPIRKAALYRKATELAPRNPKYWTELAKAQFDGKKYDDAEKAWRAAERVAPNEKERAVLTAAREQFEQNRYDLQAAEKARLKKEEQDEIERVKNESLASIRAAEAAANAKGGGVGNRKVEQWWDGPPAVAFSGTLDAVTCRAGGKATLTARGTDGKPVSFIINDPGKIAVFGANQAQIQLSCGPQRPPRRVKIEYVDKPGPKEVVTVELQ</sequence>
<feature type="region of interest" description="Disordered" evidence="1">
    <location>
        <begin position="1"/>
        <end position="33"/>
    </location>
</feature>
<dbReference type="RefSeq" id="WP_194451417.1">
    <property type="nucleotide sequence ID" value="NZ_CP063849.1"/>
</dbReference>